<protein>
    <submittedName>
        <fullName evidence="2">Cytochrome P460</fullName>
    </submittedName>
</protein>
<name>A0A1G7DPE2_9PROT</name>
<keyword evidence="3" id="KW-1185">Reference proteome</keyword>
<dbReference type="RefSeq" id="WP_090665335.1">
    <property type="nucleotide sequence ID" value="NZ_FMZX01000050.1"/>
</dbReference>
<evidence type="ECO:0000259" key="1">
    <source>
        <dbReference type="Pfam" id="PF16694"/>
    </source>
</evidence>
<reference evidence="2 3" key="1">
    <citation type="submission" date="2016-10" db="EMBL/GenBank/DDBJ databases">
        <authorList>
            <person name="de Groot N.N."/>
        </authorList>
    </citation>
    <scope>NUCLEOTIDE SEQUENCE [LARGE SCALE GENOMIC DNA]</scope>
    <source>
        <strain evidence="2 3">CPCC 100156</strain>
    </source>
</reference>
<sequence length="161" mass="18308">MTISARSSSLVALVAGALLLVGWQVQAESNRVTFPEDLDALVHYTTVRRGNVTEHILTTPAAIEAIRNRQPAPAGTHFVLVDYRGGQLYRYFVMEKGEGFGADYDERRRTADWQFQWFWPDRSINTNENTARCQSCHNRQAGADYLFTARRIPRFNGTPIE</sequence>
<organism evidence="2 3">
    <name type="scientific">Belnapia rosea</name>
    <dbReference type="NCBI Taxonomy" id="938405"/>
    <lineage>
        <taxon>Bacteria</taxon>
        <taxon>Pseudomonadati</taxon>
        <taxon>Pseudomonadota</taxon>
        <taxon>Alphaproteobacteria</taxon>
        <taxon>Acetobacterales</taxon>
        <taxon>Roseomonadaceae</taxon>
        <taxon>Belnapia</taxon>
    </lineage>
</organism>
<dbReference type="Proteomes" id="UP000198925">
    <property type="component" value="Unassembled WGS sequence"/>
</dbReference>
<dbReference type="AlphaFoldDB" id="A0A1G7DPE2"/>
<evidence type="ECO:0000313" key="3">
    <source>
        <dbReference type="Proteomes" id="UP000198925"/>
    </source>
</evidence>
<dbReference type="EMBL" id="FMZX01000050">
    <property type="protein sequence ID" value="SDE53289.1"/>
    <property type="molecule type" value="Genomic_DNA"/>
</dbReference>
<feature type="domain" description="Cytochrome P460" evidence="1">
    <location>
        <begin position="43"/>
        <end position="148"/>
    </location>
</feature>
<proteinExistence type="predicted"/>
<dbReference type="Pfam" id="PF16694">
    <property type="entry name" value="Cytochrome_P460"/>
    <property type="match status" value="1"/>
</dbReference>
<evidence type="ECO:0000313" key="2">
    <source>
        <dbReference type="EMBL" id="SDE53289.1"/>
    </source>
</evidence>
<accession>A0A1G7DPE2</accession>
<dbReference type="InterPro" id="IPR032033">
    <property type="entry name" value="Cytochrome_P460"/>
</dbReference>
<gene>
    <name evidence="2" type="ORF">SAMN04487779_10503</name>
</gene>
<dbReference type="InterPro" id="IPR038142">
    <property type="entry name" value="Cytochrome_P460_sp"/>
</dbReference>
<dbReference type="Gene3D" id="3.50.70.20">
    <property type="entry name" value="Cytochrome P460"/>
    <property type="match status" value="1"/>
</dbReference>
<dbReference type="CDD" id="cd20716">
    <property type="entry name" value="cyt_P460_fam"/>
    <property type="match status" value="1"/>
</dbReference>